<accession>A0A843XTZ1</accession>
<gene>
    <name evidence="3" type="ORF">Taro_055543</name>
</gene>
<feature type="region of interest" description="Disordered" evidence="1">
    <location>
        <begin position="228"/>
        <end position="263"/>
    </location>
</feature>
<dbReference type="Proteomes" id="UP000652761">
    <property type="component" value="Unassembled WGS sequence"/>
</dbReference>
<keyword evidence="2" id="KW-0812">Transmembrane</keyword>
<protein>
    <submittedName>
        <fullName evidence="3">Uncharacterized protein</fullName>
    </submittedName>
</protein>
<proteinExistence type="predicted"/>
<sequence length="284" mass="31526">MTSKFPQFLFKLMSFIFMTFTFVSLMGLFVSPLGDYKHFACMGVNDGVFVPPSDVYIAMGTFVLPMGCLCLHGVTCLYEDLDMCLDVCRFMTPEDLDMCLDVCRFMTPEYLNMRLYECRFMTPEDLNMANGGLKCKHRGSYDNLWCLLTDERRRARTQRTEHRQTPRTFSPARAAYLSSRMEGSRRDLEGHAICSLWCPASLRAFAMWVCPPIYRFCGGHTGGGTLPGGGLAGTSVEAERERRGRWRTGGGAHARGLTGGGGAPVRGLTGGPLWLADGGRRSGP</sequence>
<evidence type="ECO:0000256" key="1">
    <source>
        <dbReference type="SAM" id="MobiDB-lite"/>
    </source>
</evidence>
<keyword evidence="2" id="KW-0472">Membrane</keyword>
<comment type="caution">
    <text evidence="3">The sequence shown here is derived from an EMBL/GenBank/DDBJ whole genome shotgun (WGS) entry which is preliminary data.</text>
</comment>
<feature type="transmembrane region" description="Helical" evidence="2">
    <location>
        <begin position="12"/>
        <end position="30"/>
    </location>
</feature>
<feature type="transmembrane region" description="Helical" evidence="2">
    <location>
        <begin position="55"/>
        <end position="78"/>
    </location>
</feature>
<organism evidence="3 4">
    <name type="scientific">Colocasia esculenta</name>
    <name type="common">Wild taro</name>
    <name type="synonym">Arum esculentum</name>
    <dbReference type="NCBI Taxonomy" id="4460"/>
    <lineage>
        <taxon>Eukaryota</taxon>
        <taxon>Viridiplantae</taxon>
        <taxon>Streptophyta</taxon>
        <taxon>Embryophyta</taxon>
        <taxon>Tracheophyta</taxon>
        <taxon>Spermatophyta</taxon>
        <taxon>Magnoliopsida</taxon>
        <taxon>Liliopsida</taxon>
        <taxon>Araceae</taxon>
        <taxon>Aroideae</taxon>
        <taxon>Colocasieae</taxon>
        <taxon>Colocasia</taxon>
    </lineage>
</organism>
<keyword evidence="4" id="KW-1185">Reference proteome</keyword>
<reference evidence="3" key="1">
    <citation type="submission" date="2017-07" db="EMBL/GenBank/DDBJ databases">
        <title>Taro Niue Genome Assembly and Annotation.</title>
        <authorList>
            <person name="Atibalentja N."/>
            <person name="Keating K."/>
            <person name="Fields C.J."/>
        </authorList>
    </citation>
    <scope>NUCLEOTIDE SEQUENCE</scope>
    <source>
        <strain evidence="3">Niue_2</strain>
        <tissue evidence="3">Leaf</tissue>
    </source>
</reference>
<evidence type="ECO:0000313" key="4">
    <source>
        <dbReference type="Proteomes" id="UP000652761"/>
    </source>
</evidence>
<evidence type="ECO:0000313" key="3">
    <source>
        <dbReference type="EMBL" id="MQM22490.1"/>
    </source>
</evidence>
<evidence type="ECO:0000256" key="2">
    <source>
        <dbReference type="SAM" id="Phobius"/>
    </source>
</evidence>
<dbReference type="AlphaFoldDB" id="A0A843XTZ1"/>
<name>A0A843XTZ1_COLES</name>
<keyword evidence="2" id="KW-1133">Transmembrane helix</keyword>
<feature type="compositionally biased region" description="Gly residues" evidence="1">
    <location>
        <begin position="247"/>
        <end position="263"/>
    </location>
</feature>
<dbReference type="EMBL" id="NMUH01013040">
    <property type="protein sequence ID" value="MQM22490.1"/>
    <property type="molecule type" value="Genomic_DNA"/>
</dbReference>